<gene>
    <name evidence="3" type="ORF">AU467_15385</name>
</gene>
<feature type="region of interest" description="Disordered" evidence="1">
    <location>
        <begin position="1"/>
        <end position="33"/>
    </location>
</feature>
<sequence>MAKISGKTETIENVESSTFDPSEATEQVRAAAEQGVEQAKEAFSKLQSDAETTQKAFESTLEMAKTTRNEVSLKTIAALRANAEAGFAHLEALVAVKSPSEFFELQAAFVNKQIEISVVQAKTLQAVMLRATEDASKPIRDAFETALKGLKAA</sequence>
<evidence type="ECO:0000256" key="1">
    <source>
        <dbReference type="SAM" id="MobiDB-lite"/>
    </source>
</evidence>
<dbReference type="InterPro" id="IPR010234">
    <property type="entry name" value="Phasin_subfam-2"/>
</dbReference>
<dbReference type="Proteomes" id="UP000053176">
    <property type="component" value="Unassembled WGS sequence"/>
</dbReference>
<feature type="domain" description="Phasin" evidence="2">
    <location>
        <begin position="51"/>
        <end position="141"/>
    </location>
</feature>
<feature type="compositionally biased region" description="Polar residues" evidence="1">
    <location>
        <begin position="7"/>
        <end position="20"/>
    </location>
</feature>
<accession>A0A117N481</accession>
<dbReference type="AlphaFoldDB" id="A0A117N481"/>
<evidence type="ECO:0000313" key="3">
    <source>
        <dbReference type="EMBL" id="KUM27768.1"/>
    </source>
</evidence>
<dbReference type="OrthoDB" id="8479257at2"/>
<reference evidence="3 4" key="1">
    <citation type="submission" date="2015-12" db="EMBL/GenBank/DDBJ databases">
        <title>Draft genome sequence of Mesorhizobium sp. UFLA 01-765, a multitolerant efficient symbiont and plant-growth promoting strain isolated from Zn-mining soil using Leucaena leucocephala as a trap plant.</title>
        <authorList>
            <person name="Rangel W.M."/>
            <person name="Thijs S."/>
            <person name="Longatti S.M."/>
            <person name="Moreira F.M."/>
            <person name="Weyens N."/>
            <person name="Vangronsveld J."/>
            <person name="Van Hamme J.D."/>
            <person name="Bottos E.M."/>
            <person name="Rineau F."/>
        </authorList>
    </citation>
    <scope>NUCLEOTIDE SEQUENCE [LARGE SCALE GENOMIC DNA]</scope>
    <source>
        <strain evidence="3 4">UFLA 01-765</strain>
    </source>
</reference>
<name>A0A117N481_RHILI</name>
<dbReference type="EMBL" id="LPWA01000068">
    <property type="protein sequence ID" value="KUM27768.1"/>
    <property type="molecule type" value="Genomic_DNA"/>
</dbReference>
<dbReference type="InterPro" id="IPR018968">
    <property type="entry name" value="Phasin"/>
</dbReference>
<protein>
    <submittedName>
        <fullName evidence="3">Phasin</fullName>
    </submittedName>
</protein>
<evidence type="ECO:0000313" key="4">
    <source>
        <dbReference type="Proteomes" id="UP000053176"/>
    </source>
</evidence>
<proteinExistence type="predicted"/>
<evidence type="ECO:0000259" key="2">
    <source>
        <dbReference type="Pfam" id="PF09361"/>
    </source>
</evidence>
<comment type="caution">
    <text evidence="3">The sequence shown here is derived from an EMBL/GenBank/DDBJ whole genome shotgun (WGS) entry which is preliminary data.</text>
</comment>
<organism evidence="3 4">
    <name type="scientific">Rhizobium loti</name>
    <name type="common">Mesorhizobium loti</name>
    <dbReference type="NCBI Taxonomy" id="381"/>
    <lineage>
        <taxon>Bacteria</taxon>
        <taxon>Pseudomonadati</taxon>
        <taxon>Pseudomonadota</taxon>
        <taxon>Alphaproteobacteria</taxon>
        <taxon>Hyphomicrobiales</taxon>
        <taxon>Phyllobacteriaceae</taxon>
        <taxon>Mesorhizobium</taxon>
    </lineage>
</organism>
<dbReference type="Pfam" id="PF09361">
    <property type="entry name" value="Phasin_2"/>
    <property type="match status" value="1"/>
</dbReference>
<dbReference type="NCBIfam" id="TIGR01985">
    <property type="entry name" value="phasin_2"/>
    <property type="match status" value="1"/>
</dbReference>